<accession>A0A363UNZ5</accession>
<evidence type="ECO:0000259" key="3">
    <source>
        <dbReference type="Pfam" id="PF20434"/>
    </source>
</evidence>
<feature type="chain" id="PRO_5016882675" evidence="2">
    <location>
        <begin position="22"/>
        <end position="301"/>
    </location>
</feature>
<dbReference type="PANTHER" id="PTHR48081:SF13">
    <property type="entry name" value="ALPHA_BETA HYDROLASE"/>
    <property type="match status" value="1"/>
</dbReference>
<evidence type="ECO:0000256" key="1">
    <source>
        <dbReference type="ARBA" id="ARBA00022801"/>
    </source>
</evidence>
<dbReference type="PANTHER" id="PTHR48081">
    <property type="entry name" value="AB HYDROLASE SUPERFAMILY PROTEIN C4A8.06C"/>
    <property type="match status" value="1"/>
</dbReference>
<organism evidence="4 5">
    <name type="scientific">Abyssibacter profundi</name>
    <dbReference type="NCBI Taxonomy" id="2182787"/>
    <lineage>
        <taxon>Bacteria</taxon>
        <taxon>Pseudomonadati</taxon>
        <taxon>Pseudomonadota</taxon>
        <taxon>Gammaproteobacteria</taxon>
        <taxon>Chromatiales</taxon>
        <taxon>Oceanococcaceae</taxon>
        <taxon>Abyssibacter</taxon>
    </lineage>
</organism>
<dbReference type="EMBL" id="QEQK01000003">
    <property type="protein sequence ID" value="PWN57186.1"/>
    <property type="molecule type" value="Genomic_DNA"/>
</dbReference>
<dbReference type="Proteomes" id="UP000251800">
    <property type="component" value="Unassembled WGS sequence"/>
</dbReference>
<dbReference type="InterPro" id="IPR029058">
    <property type="entry name" value="AB_hydrolase_fold"/>
</dbReference>
<protein>
    <submittedName>
        <fullName evidence="4">Alpha/beta hydrolase</fullName>
    </submittedName>
</protein>
<dbReference type="OrthoDB" id="9771666at2"/>
<feature type="domain" description="BD-FAE-like" evidence="3">
    <location>
        <begin position="60"/>
        <end position="245"/>
    </location>
</feature>
<dbReference type="RefSeq" id="WP_109719266.1">
    <property type="nucleotide sequence ID" value="NZ_QEQK01000003.1"/>
</dbReference>
<evidence type="ECO:0000313" key="5">
    <source>
        <dbReference type="Proteomes" id="UP000251800"/>
    </source>
</evidence>
<dbReference type="Pfam" id="PF20434">
    <property type="entry name" value="BD-FAE"/>
    <property type="match status" value="1"/>
</dbReference>
<dbReference type="InterPro" id="IPR050300">
    <property type="entry name" value="GDXG_lipolytic_enzyme"/>
</dbReference>
<keyword evidence="5" id="KW-1185">Reference proteome</keyword>
<gene>
    <name evidence="4" type="ORF">DEH80_04480</name>
</gene>
<sequence length="301" mass="32728">MKCFQHGPLLMLLVVSLASCATHRPPERAGAEPVLRQQTYTLTPGLVYTPGDWPQALAADLYRPQAAGPHPAVVLIHGGGWTRRSRDDMTPLAEQLASHGYVVFNISYRFAPAYRFPAQVHDVQQAVRWLRRRAATYDVDPHRIGGMGYSSGAHLAAMVGLLDPEDSLYDGEARLQALVLGGAPMDLRDYSSGDLVSDFLGTADGNDPVYRRASPVTHVSADDPPTLLYHGGLDLLVRPRYARAAYAALQAAQVPAELYIHPLREHVSMFVWGGGAEAAAVAFFDRHLRSPAVTAVRDGAE</sequence>
<feature type="signal peptide" evidence="2">
    <location>
        <begin position="1"/>
        <end position="21"/>
    </location>
</feature>
<evidence type="ECO:0000313" key="4">
    <source>
        <dbReference type="EMBL" id="PWN57186.1"/>
    </source>
</evidence>
<proteinExistence type="predicted"/>
<keyword evidence="2" id="KW-0732">Signal</keyword>
<dbReference type="InterPro" id="IPR049492">
    <property type="entry name" value="BD-FAE-like_dom"/>
</dbReference>
<dbReference type="GO" id="GO:0016787">
    <property type="term" value="F:hydrolase activity"/>
    <property type="evidence" value="ECO:0007669"/>
    <property type="project" value="UniProtKB-KW"/>
</dbReference>
<name>A0A363UNZ5_9GAMM</name>
<keyword evidence="1 4" id="KW-0378">Hydrolase</keyword>
<reference evidence="4 5" key="1">
    <citation type="submission" date="2018-05" db="EMBL/GenBank/DDBJ databases">
        <title>Abyssibacter profundi OUC007T gen. nov., sp. nov, a marine bacterium isolated from seawater of the Mariana Trench.</title>
        <authorList>
            <person name="Zhou S."/>
        </authorList>
    </citation>
    <scope>NUCLEOTIDE SEQUENCE [LARGE SCALE GENOMIC DNA]</scope>
    <source>
        <strain evidence="4 5">OUC007</strain>
    </source>
</reference>
<evidence type="ECO:0000256" key="2">
    <source>
        <dbReference type="SAM" id="SignalP"/>
    </source>
</evidence>
<dbReference type="Gene3D" id="3.40.50.1820">
    <property type="entry name" value="alpha/beta hydrolase"/>
    <property type="match status" value="1"/>
</dbReference>
<dbReference type="AlphaFoldDB" id="A0A363UNZ5"/>
<dbReference type="SUPFAM" id="SSF53474">
    <property type="entry name" value="alpha/beta-Hydrolases"/>
    <property type="match status" value="1"/>
</dbReference>
<comment type="caution">
    <text evidence="4">The sequence shown here is derived from an EMBL/GenBank/DDBJ whole genome shotgun (WGS) entry which is preliminary data.</text>
</comment>
<dbReference type="PROSITE" id="PS51257">
    <property type="entry name" value="PROKAR_LIPOPROTEIN"/>
    <property type="match status" value="1"/>
</dbReference>